<organism evidence="1 2">
    <name type="scientific">Ficus carica</name>
    <name type="common">Common fig</name>
    <dbReference type="NCBI Taxonomy" id="3494"/>
    <lineage>
        <taxon>Eukaryota</taxon>
        <taxon>Viridiplantae</taxon>
        <taxon>Streptophyta</taxon>
        <taxon>Embryophyta</taxon>
        <taxon>Tracheophyta</taxon>
        <taxon>Spermatophyta</taxon>
        <taxon>Magnoliopsida</taxon>
        <taxon>eudicotyledons</taxon>
        <taxon>Gunneridae</taxon>
        <taxon>Pentapetalae</taxon>
        <taxon>rosids</taxon>
        <taxon>fabids</taxon>
        <taxon>Rosales</taxon>
        <taxon>Moraceae</taxon>
        <taxon>Ficeae</taxon>
        <taxon>Ficus</taxon>
    </lineage>
</organism>
<name>A0AA88CKJ0_FICCA</name>
<dbReference type="Gramene" id="FCD_00034460-RA">
    <property type="protein sequence ID" value="FCD_00034460-RA:cds"/>
    <property type="gene ID" value="FCD_00034460"/>
</dbReference>
<gene>
    <name evidence="1" type="ORF">TIFTF001_048659</name>
</gene>
<dbReference type="AlphaFoldDB" id="A0AA88CKJ0"/>
<accession>A0AA88CKJ0</accession>
<comment type="caution">
    <text evidence="1">The sequence shown here is derived from an EMBL/GenBank/DDBJ whole genome shotgun (WGS) entry which is preliminary data.</text>
</comment>
<protein>
    <submittedName>
        <fullName evidence="1">Uncharacterized protein</fullName>
    </submittedName>
</protein>
<evidence type="ECO:0000313" key="1">
    <source>
        <dbReference type="EMBL" id="GMN19752.1"/>
    </source>
</evidence>
<evidence type="ECO:0000313" key="2">
    <source>
        <dbReference type="Proteomes" id="UP001187192"/>
    </source>
</evidence>
<dbReference type="Proteomes" id="UP001187192">
    <property type="component" value="Unassembled WGS sequence"/>
</dbReference>
<sequence length="60" mass="6337">MVADFSRIELRSHLLRDVTTGCSQPSPPNSATVASYHLGKAFAIGIDGLQDLTDFGANSS</sequence>
<reference evidence="1" key="1">
    <citation type="submission" date="2023-07" db="EMBL/GenBank/DDBJ databases">
        <title>draft genome sequence of fig (Ficus carica).</title>
        <authorList>
            <person name="Takahashi T."/>
            <person name="Nishimura K."/>
        </authorList>
    </citation>
    <scope>NUCLEOTIDE SEQUENCE</scope>
</reference>
<dbReference type="EMBL" id="BTGU01006370">
    <property type="protein sequence ID" value="GMN19752.1"/>
    <property type="molecule type" value="Genomic_DNA"/>
</dbReference>
<proteinExistence type="predicted"/>
<keyword evidence="2" id="KW-1185">Reference proteome</keyword>